<dbReference type="Proteomes" id="UP001162992">
    <property type="component" value="Chromosome 13"/>
</dbReference>
<comment type="caution">
    <text evidence="1">The sequence shown here is derived from an EMBL/GenBank/DDBJ whole genome shotgun (WGS) entry which is preliminary data.</text>
</comment>
<sequence>MDHYIDLDRMPREFEERDTVFLSIPKDLKTLKTWKSYKLSPRYYGPWKIVKKINSFAYELDLFVGCKFHHVFHVSCLRKILHDGDNLLVDGLIWF</sequence>
<keyword evidence="2" id="KW-1185">Reference proteome</keyword>
<evidence type="ECO:0000313" key="2">
    <source>
        <dbReference type="Proteomes" id="UP001162992"/>
    </source>
</evidence>
<gene>
    <name evidence="1" type="ORF">O6H91_13G104700</name>
</gene>
<proteinExistence type="predicted"/>
<dbReference type="EMBL" id="CM055104">
    <property type="protein sequence ID" value="KAJ7534669.1"/>
    <property type="molecule type" value="Genomic_DNA"/>
</dbReference>
<evidence type="ECO:0000313" key="1">
    <source>
        <dbReference type="EMBL" id="KAJ7534669.1"/>
    </source>
</evidence>
<organism evidence="1 2">
    <name type="scientific">Diphasiastrum complanatum</name>
    <name type="common">Issler's clubmoss</name>
    <name type="synonym">Lycopodium complanatum</name>
    <dbReference type="NCBI Taxonomy" id="34168"/>
    <lineage>
        <taxon>Eukaryota</taxon>
        <taxon>Viridiplantae</taxon>
        <taxon>Streptophyta</taxon>
        <taxon>Embryophyta</taxon>
        <taxon>Tracheophyta</taxon>
        <taxon>Lycopodiopsida</taxon>
        <taxon>Lycopodiales</taxon>
        <taxon>Lycopodiaceae</taxon>
        <taxon>Lycopodioideae</taxon>
        <taxon>Diphasiastrum</taxon>
    </lineage>
</organism>
<protein>
    <submittedName>
        <fullName evidence="1">Uncharacterized protein</fullName>
    </submittedName>
</protein>
<reference evidence="2" key="1">
    <citation type="journal article" date="2024" name="Proc. Natl. Acad. Sci. U.S.A.">
        <title>Extraordinary preservation of gene collinearity over three hundred million years revealed in homosporous lycophytes.</title>
        <authorList>
            <person name="Li C."/>
            <person name="Wickell D."/>
            <person name="Kuo L.Y."/>
            <person name="Chen X."/>
            <person name="Nie B."/>
            <person name="Liao X."/>
            <person name="Peng D."/>
            <person name="Ji J."/>
            <person name="Jenkins J."/>
            <person name="Williams M."/>
            <person name="Shu S."/>
            <person name="Plott C."/>
            <person name="Barry K."/>
            <person name="Rajasekar S."/>
            <person name="Grimwood J."/>
            <person name="Han X."/>
            <person name="Sun S."/>
            <person name="Hou Z."/>
            <person name="He W."/>
            <person name="Dai G."/>
            <person name="Sun C."/>
            <person name="Schmutz J."/>
            <person name="Leebens-Mack J.H."/>
            <person name="Li F.W."/>
            <person name="Wang L."/>
        </authorList>
    </citation>
    <scope>NUCLEOTIDE SEQUENCE [LARGE SCALE GENOMIC DNA]</scope>
    <source>
        <strain evidence="2">cv. PW_Plant_1</strain>
    </source>
</reference>
<name>A0ACC2BYJ3_DIPCM</name>
<accession>A0ACC2BYJ3</accession>